<dbReference type="Proteomes" id="UP000235659">
    <property type="component" value="Unassembled WGS sequence"/>
</dbReference>
<protein>
    <submittedName>
        <fullName evidence="3">IS5/IS1182 family transposase</fullName>
    </submittedName>
</protein>
<evidence type="ECO:0000313" key="3">
    <source>
        <dbReference type="EMBL" id="PMS28023.1"/>
    </source>
</evidence>
<keyword evidence="4" id="KW-1185">Reference proteome</keyword>
<reference evidence="3 4" key="1">
    <citation type="submission" date="2018-01" db="EMBL/GenBank/DDBJ databases">
        <title>Whole genome analyses suggest that Burkholderia sensu lato contains two further novel genera in the rhizoxinica-symbiotica group Mycetohabitans gen. nov., and Trinickia gen. nov.: implications for the evolution of diazotrophy and nodulation in the Burkholderiaceae.</title>
        <authorList>
            <person name="Estrada-de los Santos P."/>
            <person name="Palmer M."/>
            <person name="Chavez-Ramirez B."/>
            <person name="Beukes C."/>
            <person name="Steenkamp E.T."/>
            <person name="Hirsch A.M."/>
            <person name="Manyaka P."/>
            <person name="Maluk M."/>
            <person name="Lafos M."/>
            <person name="Crook M."/>
            <person name="Gross E."/>
            <person name="Simon M.F."/>
            <person name="Bueno dos Reis Junior F."/>
            <person name="Poole P.S."/>
            <person name="Venter S.N."/>
            <person name="James E.K."/>
        </authorList>
    </citation>
    <scope>NUCLEOTIDE SEQUENCE [LARGE SCALE GENOMIC DNA]</scope>
    <source>
        <strain evidence="3 4">WSM 3937</strain>
    </source>
</reference>
<evidence type="ECO:0000313" key="2">
    <source>
        <dbReference type="EMBL" id="PMS23564.1"/>
    </source>
</evidence>
<dbReference type="EMBL" id="PNXY01000019">
    <property type="protein sequence ID" value="PMS28023.1"/>
    <property type="molecule type" value="Genomic_DNA"/>
</dbReference>
<dbReference type="EMBL" id="PNXY01000067">
    <property type="protein sequence ID" value="PMS18267.1"/>
    <property type="molecule type" value="Genomic_DNA"/>
</dbReference>
<accession>A0ABX4UZY3</accession>
<dbReference type="RefSeq" id="WP_407070698.1">
    <property type="nucleotide sequence ID" value="NZ_PNXY01000019.1"/>
</dbReference>
<evidence type="ECO:0000313" key="1">
    <source>
        <dbReference type="EMBL" id="PMS18267.1"/>
    </source>
</evidence>
<name>A0ABX4UZY3_9BURK</name>
<gene>
    <name evidence="3" type="ORF">C0Z16_24415</name>
    <name evidence="2" type="ORF">C0Z16_32320</name>
    <name evidence="1" type="ORF">C0Z16_36090</name>
</gene>
<sequence length="27" mass="3192">MTKRKPYPTDVSDEEWSFAAPYLTLMN</sequence>
<dbReference type="EMBL" id="PNXY01000039">
    <property type="protein sequence ID" value="PMS23564.1"/>
    <property type="molecule type" value="Genomic_DNA"/>
</dbReference>
<organism evidence="3 4">
    <name type="scientific">Paraburkholderia rhynchosiae</name>
    <dbReference type="NCBI Taxonomy" id="487049"/>
    <lineage>
        <taxon>Bacteria</taxon>
        <taxon>Pseudomonadati</taxon>
        <taxon>Pseudomonadota</taxon>
        <taxon>Betaproteobacteria</taxon>
        <taxon>Burkholderiales</taxon>
        <taxon>Burkholderiaceae</taxon>
        <taxon>Paraburkholderia</taxon>
    </lineage>
</organism>
<comment type="caution">
    <text evidence="3">The sequence shown here is derived from an EMBL/GenBank/DDBJ whole genome shotgun (WGS) entry which is preliminary data.</text>
</comment>
<proteinExistence type="predicted"/>
<evidence type="ECO:0000313" key="4">
    <source>
        <dbReference type="Proteomes" id="UP000235659"/>
    </source>
</evidence>
<feature type="non-terminal residue" evidence="3">
    <location>
        <position position="27"/>
    </location>
</feature>